<dbReference type="InterPro" id="IPR050611">
    <property type="entry name" value="ABCF"/>
</dbReference>
<dbReference type="PROSITE" id="PS00211">
    <property type="entry name" value="ABC_TRANSPORTER_1"/>
    <property type="match status" value="2"/>
</dbReference>
<comment type="similarity">
    <text evidence="5">Belongs to the ABC transporter superfamily. ABCF family. EF3 (TC 3.A.1.121) subfamily.</text>
</comment>
<dbReference type="Pfam" id="PF00005">
    <property type="entry name" value="ABC_tran"/>
    <property type="match status" value="2"/>
</dbReference>
<keyword evidence="3" id="KW-0067">ATP-binding</keyword>
<comment type="caution">
    <text evidence="7">The sequence shown here is derived from an EMBL/GenBank/DDBJ whole genome shotgun (WGS) entry which is preliminary data.</text>
</comment>
<dbReference type="SMART" id="SM00382">
    <property type="entry name" value="AAA"/>
    <property type="match status" value="2"/>
</dbReference>
<dbReference type="InterPro" id="IPR032781">
    <property type="entry name" value="ABC_tran_Xtn"/>
</dbReference>
<dbReference type="PANTHER" id="PTHR19211">
    <property type="entry name" value="ATP-BINDING TRANSPORT PROTEIN-RELATED"/>
    <property type="match status" value="1"/>
</dbReference>
<keyword evidence="4" id="KW-0007">Acetylation</keyword>
<dbReference type="InterPro" id="IPR017871">
    <property type="entry name" value="ABC_transporter-like_CS"/>
</dbReference>
<dbReference type="InterPro" id="IPR027417">
    <property type="entry name" value="P-loop_NTPase"/>
</dbReference>
<dbReference type="CDD" id="cd03221">
    <property type="entry name" value="ABCF_EF-3"/>
    <property type="match status" value="2"/>
</dbReference>
<organism evidence="7 8">
    <name type="scientific">Volvox reticuliferus</name>
    <dbReference type="NCBI Taxonomy" id="1737510"/>
    <lineage>
        <taxon>Eukaryota</taxon>
        <taxon>Viridiplantae</taxon>
        <taxon>Chlorophyta</taxon>
        <taxon>core chlorophytes</taxon>
        <taxon>Chlorophyceae</taxon>
        <taxon>CS clade</taxon>
        <taxon>Chlamydomonadales</taxon>
        <taxon>Volvocaceae</taxon>
        <taxon>Volvox</taxon>
    </lineage>
</organism>
<protein>
    <recommendedName>
        <fullName evidence="6">ABC transporter domain-containing protein</fullName>
    </recommendedName>
</protein>
<evidence type="ECO:0000313" key="8">
    <source>
        <dbReference type="Proteomes" id="UP000747110"/>
    </source>
</evidence>
<dbReference type="Pfam" id="PF12848">
    <property type="entry name" value="ABC_tran_Xtn"/>
    <property type="match status" value="1"/>
</dbReference>
<evidence type="ECO:0000256" key="1">
    <source>
        <dbReference type="ARBA" id="ARBA00022737"/>
    </source>
</evidence>
<dbReference type="FunFam" id="3.40.50.300:FF:000104">
    <property type="entry name" value="ATP-binding cassette sub-family F member 3"/>
    <property type="match status" value="1"/>
</dbReference>
<name>A0A8J4CYC0_9CHLO</name>
<proteinExistence type="inferred from homology"/>
<dbReference type="Proteomes" id="UP000747110">
    <property type="component" value="Unassembled WGS sequence"/>
</dbReference>
<evidence type="ECO:0000256" key="3">
    <source>
        <dbReference type="ARBA" id="ARBA00022840"/>
    </source>
</evidence>
<keyword evidence="8" id="KW-1185">Reference proteome</keyword>
<dbReference type="EMBL" id="BNCP01000042">
    <property type="protein sequence ID" value="GIL87925.1"/>
    <property type="molecule type" value="Genomic_DNA"/>
</dbReference>
<keyword evidence="2" id="KW-0547">Nucleotide-binding</keyword>
<dbReference type="GO" id="GO:0016887">
    <property type="term" value="F:ATP hydrolysis activity"/>
    <property type="evidence" value="ECO:0007669"/>
    <property type="project" value="InterPro"/>
</dbReference>
<dbReference type="Pfam" id="PF26051">
    <property type="entry name" value="PWI_ABCF3"/>
    <property type="match status" value="1"/>
</dbReference>
<dbReference type="PROSITE" id="PS50893">
    <property type="entry name" value="ABC_TRANSPORTER_2"/>
    <property type="match status" value="2"/>
</dbReference>
<keyword evidence="1" id="KW-0677">Repeat</keyword>
<reference evidence="7" key="1">
    <citation type="journal article" date="2021" name="Proc. Natl. Acad. Sci. U.S.A.">
        <title>Three genomes in the algal genus Volvox reveal the fate of a haploid sex-determining region after a transition to homothallism.</title>
        <authorList>
            <person name="Yamamoto K."/>
            <person name="Hamaji T."/>
            <person name="Kawai-Toyooka H."/>
            <person name="Matsuzaki R."/>
            <person name="Takahashi F."/>
            <person name="Nishimura Y."/>
            <person name="Kawachi M."/>
            <person name="Noguchi H."/>
            <person name="Minakuchi Y."/>
            <person name="Umen J.G."/>
            <person name="Toyoda A."/>
            <person name="Nozaki H."/>
        </authorList>
    </citation>
    <scope>NUCLEOTIDE SEQUENCE</scope>
    <source>
        <strain evidence="7">NIES-3786</strain>
    </source>
</reference>
<dbReference type="InterPro" id="IPR003439">
    <property type="entry name" value="ABC_transporter-like_ATP-bd"/>
</dbReference>
<dbReference type="FunFam" id="3.40.50.300:FF:001135">
    <property type="entry name" value="ABC transporter F family member 3"/>
    <property type="match status" value="1"/>
</dbReference>
<dbReference type="InterPro" id="IPR058770">
    <property type="entry name" value="PWI_ABCF3"/>
</dbReference>
<dbReference type="InterPro" id="IPR003593">
    <property type="entry name" value="AAA+_ATPase"/>
</dbReference>
<dbReference type="GO" id="GO:0005524">
    <property type="term" value="F:ATP binding"/>
    <property type="evidence" value="ECO:0007669"/>
    <property type="project" value="UniProtKB-KW"/>
</dbReference>
<dbReference type="OrthoDB" id="2110130at2759"/>
<feature type="domain" description="ABC transporter" evidence="6">
    <location>
        <begin position="535"/>
        <end position="749"/>
    </location>
</feature>
<sequence>MSTHDAETIEKVVHGLFDGKGDPTILDYICGVLEDEHFEFGEQGEDAYEAIGPFLIDGHCVASEDEAREACRVLAEKLSLRAAAAIPTVRALEAGPVQLSKADSRAVLYQEQSYRHLIQTPFGDEAKPAPLSEKDKAKLEKRVAKEEEAARKVLAAHQARAANSLKGDVPIIIRNKGGGGSRDVLLENFSLSNGGKELVTDATVMLAFGRRYGLIGRNGTGKTTLLRALALHEIKGIPTNCQVLHVEQEVVGDDTPVIDAVLACDAERTALLKEEADLLRALNRDRKDATTAAVAAVTPAAANGGSTEAASGAGGKQVALVGDEAAMSARLVAVYQRLQEIDSDGAEARAASILAGLSFDSDMMRRPTRTFSGGWRMRVALARALFVEPDLLLLDEPTNHLDLHAVLWLEDYLVKWPKTLLVVSHAREFLNVVATDILHLHSQKIITYKGNYSVFEKTMTERLRNQRKAAEAQEAKRKHVQQFIDRFRYNANRAALVQSRIKALERMAEVEVMEEDPEYVFSFPEPEGAAAPPIIAFNDVSFGYPGGPKLFKDLNFGLDLESRFAIVGPNGIGKSTLLNLISGKLQPTEGSITRNTRVRLATFSQHHVDGLDLALTPLQLLAKAFPDSKEPELRGHLSSFGVPATLAGQPMYTLSGGQKSRVAFAKMTFVKPHILLLDEPSNHLDIDAVNALIQGLATFKGGVLMVSHDQFLIESTVDELWMCEDGRVTPFHGTFEEYKQRLRAKNKGA</sequence>
<gene>
    <name evidence="7" type="ORF">Vretifemale_15973</name>
</gene>
<dbReference type="Gene3D" id="3.40.50.300">
    <property type="entry name" value="P-loop containing nucleotide triphosphate hydrolases"/>
    <property type="match status" value="2"/>
</dbReference>
<evidence type="ECO:0000256" key="2">
    <source>
        <dbReference type="ARBA" id="ARBA00022741"/>
    </source>
</evidence>
<dbReference type="SUPFAM" id="SSF52540">
    <property type="entry name" value="P-loop containing nucleoside triphosphate hydrolases"/>
    <property type="match status" value="2"/>
</dbReference>
<feature type="domain" description="ABC transporter" evidence="6">
    <location>
        <begin position="184"/>
        <end position="467"/>
    </location>
</feature>
<dbReference type="PANTHER" id="PTHR19211:SF117">
    <property type="entry name" value="ATP-BINDING CASSETTE SUB-FAMILY F MEMBER 3"/>
    <property type="match status" value="1"/>
</dbReference>
<dbReference type="AlphaFoldDB" id="A0A8J4CYC0"/>
<evidence type="ECO:0000313" key="7">
    <source>
        <dbReference type="EMBL" id="GIL87925.1"/>
    </source>
</evidence>
<accession>A0A8J4CYC0</accession>
<evidence type="ECO:0000256" key="4">
    <source>
        <dbReference type="ARBA" id="ARBA00022990"/>
    </source>
</evidence>
<evidence type="ECO:0000256" key="5">
    <source>
        <dbReference type="ARBA" id="ARBA00061344"/>
    </source>
</evidence>
<evidence type="ECO:0000259" key="6">
    <source>
        <dbReference type="PROSITE" id="PS50893"/>
    </source>
</evidence>